<accession>A0A3S8U360</accession>
<dbReference type="EMBL" id="CP034328">
    <property type="protein sequence ID" value="AZL58037.1"/>
    <property type="molecule type" value="Genomic_DNA"/>
</dbReference>
<name>A0A3S8U360_9RHOB</name>
<dbReference type="AlphaFoldDB" id="A0A3S8U360"/>
<dbReference type="RefSeq" id="WP_125324238.1">
    <property type="nucleotide sequence ID" value="NZ_CP034328.1"/>
</dbReference>
<dbReference type="OrthoDB" id="7861229at2"/>
<organism evidence="2 3">
    <name type="scientific">Tabrizicola piscis</name>
    <dbReference type="NCBI Taxonomy" id="2494374"/>
    <lineage>
        <taxon>Bacteria</taxon>
        <taxon>Pseudomonadati</taxon>
        <taxon>Pseudomonadota</taxon>
        <taxon>Alphaproteobacteria</taxon>
        <taxon>Rhodobacterales</taxon>
        <taxon>Paracoccaceae</taxon>
        <taxon>Tabrizicola</taxon>
    </lineage>
</organism>
<feature type="signal peptide" evidence="1">
    <location>
        <begin position="1"/>
        <end position="18"/>
    </location>
</feature>
<evidence type="ECO:0000313" key="2">
    <source>
        <dbReference type="EMBL" id="AZL58037.1"/>
    </source>
</evidence>
<dbReference type="KEGG" id="taw:EI545_03785"/>
<gene>
    <name evidence="2" type="ORF">EI545_03785</name>
</gene>
<dbReference type="InterPro" id="IPR021323">
    <property type="entry name" value="DUF2927"/>
</dbReference>
<evidence type="ECO:0000313" key="3">
    <source>
        <dbReference type="Proteomes" id="UP000282002"/>
    </source>
</evidence>
<keyword evidence="1" id="KW-0732">Signal</keyword>
<feature type="chain" id="PRO_5019283249" evidence="1">
    <location>
        <begin position="19"/>
        <end position="223"/>
    </location>
</feature>
<dbReference type="Pfam" id="PF11150">
    <property type="entry name" value="DUF2927"/>
    <property type="match status" value="1"/>
</dbReference>
<protein>
    <submittedName>
        <fullName evidence="2">DUF2927 domain-containing protein</fullName>
    </submittedName>
</protein>
<dbReference type="Proteomes" id="UP000282002">
    <property type="component" value="Chromosome"/>
</dbReference>
<sequence>MIRYLVLALCGLVAPAQAEPPLTDGVAVSGLVSDADFYRLATCGAPPGGACQTAALRWGKPDLTIRIDFGSAPVPEGFEARLKSALLDALAEVNGTGSGISIRPTAATAADITLRPTNLPEGTVLTETPGFSGHGIMGVGYMTVWSDQTNTIQEGVILISTKITDADLPSVMLEEVTQSLGFLYDIDGPAYEGRSILSQTSNSTVTLVGQDAALLRLHYPPNP</sequence>
<keyword evidence="3" id="KW-1185">Reference proteome</keyword>
<evidence type="ECO:0000256" key="1">
    <source>
        <dbReference type="SAM" id="SignalP"/>
    </source>
</evidence>
<reference evidence="2 3" key="1">
    <citation type="submission" date="2018-12" db="EMBL/GenBank/DDBJ databases">
        <title>Complete genome sequencing of Tabrizicola sp. K13M18.</title>
        <authorList>
            <person name="Bae J.-W."/>
        </authorList>
    </citation>
    <scope>NUCLEOTIDE SEQUENCE [LARGE SCALE GENOMIC DNA]</scope>
    <source>
        <strain evidence="2 3">K13M18</strain>
    </source>
</reference>
<proteinExistence type="predicted"/>